<sequence>MTTLSSCSSVLAMQRHDEQEQERQQQRQRRRRPLAAGLRRSTSSSEVQYTPPGSDEEEQQRIRPGGTTDPKPPSNPRPRPKPSTSSQGDYRYIPEQASETASSASVSNTLGYLSDYHSLVGPSGTSSLTEGFGRLSTSDPGRSLFQVQDAKFFEVGRVFVIEDNNESSGNSGSFGRLRRYVVVREPAENVLYALPITTHENRGVAKRGVLKANHGIIYHGSRVPVPRSDEHPVRGEDGMVAVAIRVNMANPSEKLDPMSRLDYGSETSIHVGTAVHNLGM</sequence>
<proteinExistence type="predicted"/>
<dbReference type="Pfam" id="PF20233">
    <property type="entry name" value="DUF6590"/>
    <property type="match status" value="1"/>
</dbReference>
<organism evidence="3 4">
    <name type="scientific">Pseudocercospora fuligena</name>
    <dbReference type="NCBI Taxonomy" id="685502"/>
    <lineage>
        <taxon>Eukaryota</taxon>
        <taxon>Fungi</taxon>
        <taxon>Dikarya</taxon>
        <taxon>Ascomycota</taxon>
        <taxon>Pezizomycotina</taxon>
        <taxon>Dothideomycetes</taxon>
        <taxon>Dothideomycetidae</taxon>
        <taxon>Mycosphaerellales</taxon>
        <taxon>Mycosphaerellaceae</taxon>
        <taxon>Pseudocercospora</taxon>
    </lineage>
</organism>
<dbReference type="AlphaFoldDB" id="A0A8H6R7C3"/>
<dbReference type="OrthoDB" id="3650189at2759"/>
<protein>
    <recommendedName>
        <fullName evidence="2">DUF6590 domain-containing protein</fullName>
    </recommendedName>
</protein>
<feature type="domain" description="DUF6590" evidence="2">
    <location>
        <begin position="151"/>
        <end position="280"/>
    </location>
</feature>
<reference evidence="3" key="1">
    <citation type="submission" date="2020-04" db="EMBL/GenBank/DDBJ databases">
        <title>Draft genome resource of the tomato pathogen Pseudocercospora fuligena.</title>
        <authorList>
            <person name="Zaccaron A."/>
        </authorList>
    </citation>
    <scope>NUCLEOTIDE SEQUENCE</scope>
    <source>
        <strain evidence="3">PF001</strain>
    </source>
</reference>
<evidence type="ECO:0000259" key="2">
    <source>
        <dbReference type="Pfam" id="PF20233"/>
    </source>
</evidence>
<dbReference type="EMBL" id="JABCIY010000310">
    <property type="protein sequence ID" value="KAF7185734.1"/>
    <property type="molecule type" value="Genomic_DNA"/>
</dbReference>
<dbReference type="InterPro" id="IPR046497">
    <property type="entry name" value="DUF6590"/>
</dbReference>
<feature type="compositionally biased region" description="Polar residues" evidence="1">
    <location>
        <begin position="1"/>
        <end position="11"/>
    </location>
</feature>
<comment type="caution">
    <text evidence="3">The sequence shown here is derived from an EMBL/GenBank/DDBJ whole genome shotgun (WGS) entry which is preliminary data.</text>
</comment>
<feature type="region of interest" description="Disordered" evidence="1">
    <location>
        <begin position="1"/>
        <end position="89"/>
    </location>
</feature>
<feature type="non-terminal residue" evidence="3">
    <location>
        <position position="280"/>
    </location>
</feature>
<evidence type="ECO:0000313" key="4">
    <source>
        <dbReference type="Proteomes" id="UP000660729"/>
    </source>
</evidence>
<name>A0A8H6R7C3_9PEZI</name>
<feature type="compositionally biased region" description="Basic and acidic residues" evidence="1">
    <location>
        <begin position="14"/>
        <end position="25"/>
    </location>
</feature>
<evidence type="ECO:0000256" key="1">
    <source>
        <dbReference type="SAM" id="MobiDB-lite"/>
    </source>
</evidence>
<dbReference type="Proteomes" id="UP000660729">
    <property type="component" value="Unassembled WGS sequence"/>
</dbReference>
<gene>
    <name evidence="3" type="ORF">HII31_12965</name>
</gene>
<accession>A0A8H6R7C3</accession>
<evidence type="ECO:0000313" key="3">
    <source>
        <dbReference type="EMBL" id="KAF7185734.1"/>
    </source>
</evidence>
<keyword evidence="4" id="KW-1185">Reference proteome</keyword>